<dbReference type="EMBL" id="BJYS01000025">
    <property type="protein sequence ID" value="GEO05566.1"/>
    <property type="molecule type" value="Genomic_DNA"/>
</dbReference>
<dbReference type="CDD" id="cd00586">
    <property type="entry name" value="4HBT"/>
    <property type="match status" value="1"/>
</dbReference>
<evidence type="ECO:0000256" key="2">
    <source>
        <dbReference type="ARBA" id="ARBA00022801"/>
    </source>
</evidence>
<name>A0A512B0S7_9BACT</name>
<gene>
    <name evidence="3" type="ORF">AAE02nite_32300</name>
</gene>
<dbReference type="Proteomes" id="UP000321532">
    <property type="component" value="Unassembled WGS sequence"/>
</dbReference>
<organism evidence="3 4">
    <name type="scientific">Adhaeribacter aerolatus</name>
    <dbReference type="NCBI Taxonomy" id="670289"/>
    <lineage>
        <taxon>Bacteria</taxon>
        <taxon>Pseudomonadati</taxon>
        <taxon>Bacteroidota</taxon>
        <taxon>Cytophagia</taxon>
        <taxon>Cytophagales</taxon>
        <taxon>Hymenobacteraceae</taxon>
        <taxon>Adhaeribacter</taxon>
    </lineage>
</organism>
<dbReference type="PANTHER" id="PTHR31793">
    <property type="entry name" value="4-HYDROXYBENZOYL-COA THIOESTERASE FAMILY MEMBER"/>
    <property type="match status" value="1"/>
</dbReference>
<sequence length="174" mass="20556">MKDQESAGELVKVPESKLFVRFQDCDPLGHLNNVRYFDYFLNAREEHTYKYYNLNLMELARQHRANWLVTNHHIAYLRPANLGAIIHIQTRIIHFDNTTIVIEGMMLNKDKTKLKSLLWTTMRYVSLETGRPTDHPDDIMNMLELLDVDEVMYDPDGFQTRIKQVTKELKSLED</sequence>
<dbReference type="GO" id="GO:0047617">
    <property type="term" value="F:fatty acyl-CoA hydrolase activity"/>
    <property type="evidence" value="ECO:0007669"/>
    <property type="project" value="TreeGrafter"/>
</dbReference>
<dbReference type="SUPFAM" id="SSF54637">
    <property type="entry name" value="Thioesterase/thiol ester dehydrase-isomerase"/>
    <property type="match status" value="1"/>
</dbReference>
<dbReference type="OrthoDB" id="9791529at2"/>
<keyword evidence="2" id="KW-0378">Hydrolase</keyword>
<evidence type="ECO:0000313" key="3">
    <source>
        <dbReference type="EMBL" id="GEO05566.1"/>
    </source>
</evidence>
<reference evidence="3 4" key="1">
    <citation type="submission" date="2019-07" db="EMBL/GenBank/DDBJ databases">
        <title>Whole genome shotgun sequence of Adhaeribacter aerolatus NBRC 106133.</title>
        <authorList>
            <person name="Hosoyama A."/>
            <person name="Uohara A."/>
            <person name="Ohji S."/>
            <person name="Ichikawa N."/>
        </authorList>
    </citation>
    <scope>NUCLEOTIDE SEQUENCE [LARGE SCALE GENOMIC DNA]</scope>
    <source>
        <strain evidence="3 4">NBRC 106133</strain>
    </source>
</reference>
<dbReference type="Pfam" id="PF13279">
    <property type="entry name" value="4HBT_2"/>
    <property type="match status" value="1"/>
</dbReference>
<comment type="caution">
    <text evidence="3">The sequence shown here is derived from an EMBL/GenBank/DDBJ whole genome shotgun (WGS) entry which is preliminary data.</text>
</comment>
<dbReference type="PANTHER" id="PTHR31793:SF27">
    <property type="entry name" value="NOVEL THIOESTERASE SUPERFAMILY DOMAIN AND SAPOSIN A-TYPE DOMAIN CONTAINING PROTEIN (0610012H03RIK)"/>
    <property type="match status" value="1"/>
</dbReference>
<proteinExistence type="inferred from homology"/>
<dbReference type="InterPro" id="IPR050563">
    <property type="entry name" value="4-hydroxybenzoyl-CoA_TE"/>
</dbReference>
<evidence type="ECO:0000313" key="4">
    <source>
        <dbReference type="Proteomes" id="UP000321532"/>
    </source>
</evidence>
<comment type="similarity">
    <text evidence="1">Belongs to the 4-hydroxybenzoyl-CoA thioesterase family.</text>
</comment>
<evidence type="ECO:0000256" key="1">
    <source>
        <dbReference type="ARBA" id="ARBA00005953"/>
    </source>
</evidence>
<dbReference type="AlphaFoldDB" id="A0A512B0S7"/>
<protein>
    <submittedName>
        <fullName evidence="3">Thioesterase</fullName>
    </submittedName>
</protein>
<dbReference type="Gene3D" id="3.10.129.10">
    <property type="entry name" value="Hotdog Thioesterase"/>
    <property type="match status" value="1"/>
</dbReference>
<keyword evidence="4" id="KW-1185">Reference proteome</keyword>
<accession>A0A512B0S7</accession>
<dbReference type="RefSeq" id="WP_146899834.1">
    <property type="nucleotide sequence ID" value="NZ_BJYS01000025.1"/>
</dbReference>
<dbReference type="InterPro" id="IPR029069">
    <property type="entry name" value="HotDog_dom_sf"/>
</dbReference>